<dbReference type="InterPro" id="IPR017896">
    <property type="entry name" value="4Fe4S_Fe-S-bd"/>
</dbReference>
<evidence type="ECO:0000256" key="10">
    <source>
        <dbReference type="ARBA" id="ARBA00023014"/>
    </source>
</evidence>
<keyword evidence="5 13" id="KW-0479">Metal-binding</keyword>
<feature type="binding site" evidence="13">
    <location>
        <position position="168"/>
    </location>
    <ligand>
        <name>[4Fe-4S] cluster</name>
        <dbReference type="ChEBI" id="CHEBI:49883"/>
        <label>2</label>
    </ligand>
</feature>
<evidence type="ECO:0000256" key="12">
    <source>
        <dbReference type="ARBA" id="ARBA00067794"/>
    </source>
</evidence>
<keyword evidence="9 13" id="KW-0408">Iron</keyword>
<dbReference type="InterPro" id="IPR017900">
    <property type="entry name" value="4Fe4S_Fe_S_CS"/>
</dbReference>
<comment type="subunit">
    <text evidence="13">The complex is composed of six subunits: RnfA, RnfB, RnfC, RnfD, RnfE and RnfG.</text>
</comment>
<evidence type="ECO:0000256" key="6">
    <source>
        <dbReference type="ARBA" id="ARBA00022737"/>
    </source>
</evidence>
<feature type="binding site" evidence="13">
    <location>
        <position position="86"/>
    </location>
    <ligand>
        <name>[4Fe-4S] cluster</name>
        <dbReference type="ChEBI" id="CHEBI:49883"/>
        <label>1</label>
    </ligand>
</feature>
<feature type="binding site" evidence="13">
    <location>
        <position position="134"/>
    </location>
    <ligand>
        <name>[4Fe-4S] cluster</name>
        <dbReference type="ChEBI" id="CHEBI:49883"/>
        <label>2</label>
    </ligand>
</feature>
<evidence type="ECO:0000256" key="2">
    <source>
        <dbReference type="ARBA" id="ARBA00022475"/>
    </source>
</evidence>
<feature type="binding site" evidence="13">
    <location>
        <position position="161"/>
    </location>
    <ligand>
        <name>[4Fe-4S] cluster</name>
        <dbReference type="ChEBI" id="CHEBI:49883"/>
        <label>3</label>
    </ligand>
</feature>
<dbReference type="Pfam" id="PF04060">
    <property type="entry name" value="FeS"/>
    <property type="match status" value="1"/>
</dbReference>
<evidence type="ECO:0000313" key="18">
    <source>
        <dbReference type="EMBL" id="SET23000.1"/>
    </source>
</evidence>
<keyword evidence="15" id="KW-1133">Transmembrane helix</keyword>
<dbReference type="GO" id="GO:0051539">
    <property type="term" value="F:4 iron, 4 sulfur cluster binding"/>
    <property type="evidence" value="ECO:0007669"/>
    <property type="project" value="UniProtKB-UniRule"/>
</dbReference>
<keyword evidence="4 13" id="KW-0997">Cell inner membrane</keyword>
<feature type="region of interest" description="Disordered" evidence="14">
    <location>
        <begin position="203"/>
        <end position="223"/>
    </location>
</feature>
<dbReference type="Gene3D" id="3.30.70.20">
    <property type="match status" value="1"/>
</dbReference>
<feature type="binding site" evidence="13">
    <location>
        <position position="164"/>
    </location>
    <ligand>
        <name>[4Fe-4S] cluster</name>
        <dbReference type="ChEBI" id="CHEBI:49883"/>
        <label>3</label>
    </ligand>
</feature>
<dbReference type="GO" id="GO:0005886">
    <property type="term" value="C:plasma membrane"/>
    <property type="evidence" value="ECO:0007669"/>
    <property type="project" value="UniProtKB-SubCell"/>
</dbReference>
<evidence type="ECO:0000256" key="14">
    <source>
        <dbReference type="SAM" id="MobiDB-lite"/>
    </source>
</evidence>
<feature type="binding site" evidence="13">
    <location>
        <position position="158"/>
    </location>
    <ligand>
        <name>[4Fe-4S] cluster</name>
        <dbReference type="ChEBI" id="CHEBI:49883"/>
        <label>3</label>
    </ligand>
</feature>
<comment type="cofactor">
    <cofactor evidence="13">
        <name>[4Fe-4S] cluster</name>
        <dbReference type="ChEBI" id="CHEBI:49883"/>
    </cofactor>
    <text evidence="13">Binds 3 [4Fe-4S] clusters.</text>
</comment>
<dbReference type="InterPro" id="IPR010207">
    <property type="entry name" value="Elect_transpt_cplx_RnfB/RsxB"/>
</dbReference>
<keyword evidence="1 13" id="KW-0813">Transport</keyword>
<evidence type="ECO:0000256" key="8">
    <source>
        <dbReference type="ARBA" id="ARBA00022982"/>
    </source>
</evidence>
<evidence type="ECO:0000256" key="5">
    <source>
        <dbReference type="ARBA" id="ARBA00022723"/>
    </source>
</evidence>
<dbReference type="NCBIfam" id="NF003475">
    <property type="entry name" value="PRK05113.1"/>
    <property type="match status" value="1"/>
</dbReference>
<evidence type="ECO:0000256" key="3">
    <source>
        <dbReference type="ARBA" id="ARBA00022485"/>
    </source>
</evidence>
<keyword evidence="10 13" id="KW-0411">Iron-sulfur</keyword>
<feature type="binding site" evidence="13">
    <location>
        <position position="64"/>
    </location>
    <ligand>
        <name>[4Fe-4S] cluster</name>
        <dbReference type="ChEBI" id="CHEBI:49883"/>
        <label>1</label>
    </ligand>
</feature>
<dbReference type="InterPro" id="IPR007202">
    <property type="entry name" value="4Fe-4S_dom"/>
</dbReference>
<dbReference type="GO" id="GO:0009055">
    <property type="term" value="F:electron transfer activity"/>
    <property type="evidence" value="ECO:0007669"/>
    <property type="project" value="InterPro"/>
</dbReference>
<dbReference type="InterPro" id="IPR050294">
    <property type="entry name" value="RnfB_subfamily"/>
</dbReference>
<feature type="domain" description="4Fe-4S" evidence="17">
    <location>
        <begin position="44"/>
        <end position="103"/>
    </location>
</feature>
<gene>
    <name evidence="13" type="primary">rnfB</name>
    <name evidence="18" type="ORF">SAMN02583745_01730</name>
</gene>
<evidence type="ECO:0000259" key="16">
    <source>
        <dbReference type="PROSITE" id="PS51379"/>
    </source>
</evidence>
<evidence type="ECO:0000259" key="17">
    <source>
        <dbReference type="PROSITE" id="PS51656"/>
    </source>
</evidence>
<evidence type="ECO:0000313" key="19">
    <source>
        <dbReference type="Proteomes" id="UP000242642"/>
    </source>
</evidence>
<dbReference type="OrthoDB" id="9789936at2"/>
<dbReference type="PROSITE" id="PS51379">
    <property type="entry name" value="4FE4S_FER_2"/>
    <property type="match status" value="2"/>
</dbReference>
<keyword evidence="3 13" id="KW-0004">4Fe-4S</keyword>
<dbReference type="EMBL" id="FOHV01000012">
    <property type="protein sequence ID" value="SET23000.1"/>
    <property type="molecule type" value="Genomic_DNA"/>
</dbReference>
<protein>
    <recommendedName>
        <fullName evidence="12 13">Ion-translocating oxidoreductase complex subunit B</fullName>
        <ecNumber evidence="13">7.-.-.-</ecNumber>
    </recommendedName>
    <alternativeName>
        <fullName evidence="13">Rnf electron transport complex subunit B</fullName>
    </alternativeName>
</protein>
<keyword evidence="2 13" id="KW-1003">Cell membrane</keyword>
<evidence type="ECO:0000256" key="13">
    <source>
        <dbReference type="HAMAP-Rule" id="MF_00463"/>
    </source>
</evidence>
<dbReference type="AlphaFoldDB" id="A0A1I0CT80"/>
<keyword evidence="19" id="KW-1185">Reference proteome</keyword>
<dbReference type="NCBIfam" id="TIGR01944">
    <property type="entry name" value="rnfB"/>
    <property type="match status" value="1"/>
</dbReference>
<feature type="region of interest" description="Hydrophobic" evidence="13">
    <location>
        <begin position="1"/>
        <end position="38"/>
    </location>
</feature>
<dbReference type="Gene3D" id="1.10.15.40">
    <property type="entry name" value="Electron transport complex subunit B, putative Fe-S cluster"/>
    <property type="match status" value="1"/>
</dbReference>
<dbReference type="GO" id="GO:0022900">
    <property type="term" value="P:electron transport chain"/>
    <property type="evidence" value="ECO:0007669"/>
    <property type="project" value="UniProtKB-UniRule"/>
</dbReference>
<evidence type="ECO:0000256" key="15">
    <source>
        <dbReference type="SAM" id="Phobius"/>
    </source>
</evidence>
<organism evidence="18 19">
    <name type="scientific">Thorsellia anophelis DSM 18579</name>
    <dbReference type="NCBI Taxonomy" id="1123402"/>
    <lineage>
        <taxon>Bacteria</taxon>
        <taxon>Pseudomonadati</taxon>
        <taxon>Pseudomonadota</taxon>
        <taxon>Gammaproteobacteria</taxon>
        <taxon>Enterobacterales</taxon>
        <taxon>Thorselliaceae</taxon>
        <taxon>Thorsellia</taxon>
    </lineage>
</organism>
<evidence type="ECO:0000256" key="1">
    <source>
        <dbReference type="ARBA" id="ARBA00022448"/>
    </source>
</evidence>
<feature type="transmembrane region" description="Helical" evidence="15">
    <location>
        <begin position="16"/>
        <end position="38"/>
    </location>
</feature>
<dbReference type="FunFam" id="1.10.15.40:FF:000001">
    <property type="entry name" value="Ion-translocating oxidoreductase complex subunit B"/>
    <property type="match status" value="1"/>
</dbReference>
<feature type="binding site" evidence="13">
    <location>
        <position position="69"/>
    </location>
    <ligand>
        <name>[4Fe-4S] cluster</name>
        <dbReference type="ChEBI" id="CHEBI:49883"/>
        <label>1</label>
    </ligand>
</feature>
<keyword evidence="15" id="KW-0812">Transmembrane</keyword>
<reference evidence="19" key="1">
    <citation type="submission" date="2016-10" db="EMBL/GenBank/DDBJ databases">
        <authorList>
            <person name="Varghese N."/>
            <person name="Submissions S."/>
        </authorList>
    </citation>
    <scope>NUCLEOTIDE SEQUENCE [LARGE SCALE GENOMIC DNA]</scope>
    <source>
        <strain evidence="19">DSM 18579</strain>
    </source>
</reference>
<dbReference type="EC" id="7.-.-.-" evidence="13"/>
<comment type="subcellular location">
    <subcellularLocation>
        <location evidence="13">Cell inner membrane</location>
    </subcellularLocation>
</comment>
<feature type="domain" description="4Fe-4S ferredoxin-type" evidence="16">
    <location>
        <begin position="119"/>
        <end position="148"/>
    </location>
</feature>
<evidence type="ECO:0000256" key="7">
    <source>
        <dbReference type="ARBA" id="ARBA00022967"/>
    </source>
</evidence>
<feature type="binding site" evidence="13">
    <location>
        <position position="138"/>
    </location>
    <ligand>
        <name>[4Fe-4S] cluster</name>
        <dbReference type="ChEBI" id="CHEBI:49883"/>
        <label>3</label>
    </ligand>
</feature>
<comment type="function">
    <text evidence="13">Part of a membrane-bound complex that couples electron transfer with translocation of ions across the membrane.</text>
</comment>
<dbReference type="STRING" id="1123402.SAMN02583745_01730"/>
<feature type="binding site" evidence="13">
    <location>
        <position position="131"/>
    </location>
    <ligand>
        <name>[4Fe-4S] cluster</name>
        <dbReference type="ChEBI" id="CHEBI:49883"/>
        <label>2</label>
    </ligand>
</feature>
<dbReference type="PANTHER" id="PTHR42859">
    <property type="entry name" value="OXIDOREDUCTASE"/>
    <property type="match status" value="1"/>
</dbReference>
<name>A0A1I0CT80_9GAMM</name>
<feature type="binding site" evidence="13">
    <location>
        <position position="61"/>
    </location>
    <ligand>
        <name>[4Fe-4S] cluster</name>
        <dbReference type="ChEBI" id="CHEBI:49883"/>
        <label>1</label>
    </ligand>
</feature>
<feature type="domain" description="4Fe-4S ferredoxin-type" evidence="16">
    <location>
        <begin position="149"/>
        <end position="178"/>
    </location>
</feature>
<dbReference type="Proteomes" id="UP000242642">
    <property type="component" value="Unassembled WGS sequence"/>
</dbReference>
<dbReference type="Pfam" id="PF14697">
    <property type="entry name" value="Fer4_21"/>
    <property type="match status" value="1"/>
</dbReference>
<dbReference type="PROSITE" id="PS51656">
    <property type="entry name" value="4FE4S"/>
    <property type="match status" value="1"/>
</dbReference>
<keyword evidence="6 13" id="KW-0677">Repeat</keyword>
<evidence type="ECO:0000256" key="4">
    <source>
        <dbReference type="ARBA" id="ARBA00022519"/>
    </source>
</evidence>
<proteinExistence type="inferred from homology"/>
<dbReference type="PANTHER" id="PTHR42859:SF3">
    <property type="entry name" value="ION-TRANSLOCATING OXIDOREDUCTASE COMPLEX SUBUNIT B"/>
    <property type="match status" value="1"/>
</dbReference>
<dbReference type="SUPFAM" id="SSF54862">
    <property type="entry name" value="4Fe-4S ferredoxins"/>
    <property type="match status" value="1"/>
</dbReference>
<feature type="compositionally biased region" description="Low complexity" evidence="14">
    <location>
        <begin position="208"/>
        <end position="223"/>
    </location>
</feature>
<dbReference type="PROSITE" id="PS00198">
    <property type="entry name" value="4FE4S_FER_1"/>
    <property type="match status" value="2"/>
</dbReference>
<evidence type="ECO:0000256" key="11">
    <source>
        <dbReference type="ARBA" id="ARBA00023136"/>
    </source>
</evidence>
<keyword evidence="8 13" id="KW-0249">Electron transport</keyword>
<sequence>MNIQLNVLFTFFVENLAIAIIALSFLALVCGAILGYAAKRFFVTGDPIVDKIDALLPQSQCAQCGYPGCKPYAQAVGEQGEAINKCAPGGEQVMLKIAELLGVDPQPIGEGAVAEPVKKVAYIDEDNCIGCVKCIQVCPVDAIVGATRAMHTVITDACTGCDLCVAPCPTNCITMITKEELRALKFKSLAAISIDEIITKPLTDDDTNNQVNNNSQNTNEGCQ</sequence>
<comment type="similarity">
    <text evidence="13">Belongs to the 4Fe4S bacterial-type ferredoxin family. RnfB subfamily.</text>
</comment>
<accession>A0A1I0CT80</accession>
<feature type="binding site" evidence="13">
    <location>
        <position position="128"/>
    </location>
    <ligand>
        <name>[4Fe-4S] cluster</name>
        <dbReference type="ChEBI" id="CHEBI:49883"/>
        <label>2</label>
    </ligand>
</feature>
<dbReference type="GO" id="GO:0046872">
    <property type="term" value="F:metal ion binding"/>
    <property type="evidence" value="ECO:0007669"/>
    <property type="project" value="UniProtKB-KW"/>
</dbReference>
<keyword evidence="11 13" id="KW-0472">Membrane</keyword>
<evidence type="ECO:0000256" key="9">
    <source>
        <dbReference type="ARBA" id="ARBA00023004"/>
    </source>
</evidence>
<keyword evidence="7 13" id="KW-1278">Translocase</keyword>
<dbReference type="HAMAP" id="MF_00463">
    <property type="entry name" value="RsxB_RnfB"/>
    <property type="match status" value="1"/>
</dbReference>
<comment type="caution">
    <text evidence="13">Lacks conserved residue(s) required for the propagation of feature annotation.</text>
</comment>